<dbReference type="GeneID" id="300294815"/>
<dbReference type="EMBL" id="JACHJC010000001">
    <property type="protein sequence ID" value="MBB5114434.1"/>
    <property type="molecule type" value="Genomic_DNA"/>
</dbReference>
<evidence type="ECO:0008006" key="4">
    <source>
        <dbReference type="Google" id="ProtNLM"/>
    </source>
</evidence>
<keyword evidence="1" id="KW-0812">Transmembrane</keyword>
<evidence type="ECO:0000256" key="1">
    <source>
        <dbReference type="SAM" id="Phobius"/>
    </source>
</evidence>
<sequence length="214" mass="21042">MTTVSASTDAVPAHPASARADWRDTLREATDLALLGFAVALAALPVLTLAPALATASAALHDRSVTGSWPDARTSLARFGRALPAGLAVSAVALAAAALLAADLVALATGRVPGGGLALALTAVVVAVLLGYAGLVAVAVGRTGGQGWRAAARRVARACPERPGVWAAAAGICALAVLLGVLVTPVAVPILGGYALAALHALDARRPVPAPDPS</sequence>
<reference evidence="2 3" key="1">
    <citation type="submission" date="2020-08" db="EMBL/GenBank/DDBJ databases">
        <title>Sequencing the genomes of 1000 actinobacteria strains.</title>
        <authorList>
            <person name="Klenk H.-P."/>
        </authorList>
    </citation>
    <scope>NUCLEOTIDE SEQUENCE [LARGE SCALE GENOMIC DNA]</scope>
    <source>
        <strain evidence="2 3">DSM 43036</strain>
    </source>
</reference>
<gene>
    <name evidence="2" type="ORF">FHU28_004273</name>
</gene>
<comment type="caution">
    <text evidence="2">The sequence shown here is derived from an EMBL/GenBank/DDBJ whole genome shotgun (WGS) entry which is preliminary data.</text>
</comment>
<evidence type="ECO:0000313" key="3">
    <source>
        <dbReference type="Proteomes" id="UP000618986"/>
    </source>
</evidence>
<proteinExistence type="predicted"/>
<feature type="transmembrane region" description="Helical" evidence="1">
    <location>
        <begin position="164"/>
        <end position="197"/>
    </location>
</feature>
<organism evidence="2 3">
    <name type="scientific">Micromonospora echinospora</name>
    <name type="common">Micromonospora purpurea</name>
    <dbReference type="NCBI Taxonomy" id="1877"/>
    <lineage>
        <taxon>Bacteria</taxon>
        <taxon>Bacillati</taxon>
        <taxon>Actinomycetota</taxon>
        <taxon>Actinomycetes</taxon>
        <taxon>Micromonosporales</taxon>
        <taxon>Micromonosporaceae</taxon>
        <taxon>Micromonospora</taxon>
    </lineage>
</organism>
<keyword evidence="3" id="KW-1185">Reference proteome</keyword>
<feature type="transmembrane region" description="Helical" evidence="1">
    <location>
        <begin position="32"/>
        <end position="61"/>
    </location>
</feature>
<feature type="transmembrane region" description="Helical" evidence="1">
    <location>
        <begin position="117"/>
        <end position="143"/>
    </location>
</feature>
<name>A0ABR6MGB3_MICEC</name>
<keyword evidence="1" id="KW-0472">Membrane</keyword>
<feature type="transmembrane region" description="Helical" evidence="1">
    <location>
        <begin position="82"/>
        <end position="105"/>
    </location>
</feature>
<dbReference type="Proteomes" id="UP000618986">
    <property type="component" value="Unassembled WGS sequence"/>
</dbReference>
<dbReference type="RefSeq" id="WP_184686275.1">
    <property type="nucleotide sequence ID" value="NZ_JACHJC010000001.1"/>
</dbReference>
<protein>
    <recommendedName>
        <fullName evidence="4">Membrane protein YesL</fullName>
    </recommendedName>
</protein>
<keyword evidence="1" id="KW-1133">Transmembrane helix</keyword>
<evidence type="ECO:0000313" key="2">
    <source>
        <dbReference type="EMBL" id="MBB5114434.1"/>
    </source>
</evidence>
<accession>A0ABR6MGB3</accession>